<dbReference type="EMBL" id="AP026867">
    <property type="protein sequence ID" value="BDS14314.1"/>
    <property type="molecule type" value="Genomic_DNA"/>
</dbReference>
<dbReference type="KEGG" id="aup:AsAng_0050930"/>
<protein>
    <submittedName>
        <fullName evidence="2">Uncharacterized protein</fullName>
    </submittedName>
</protein>
<name>A0A915YJT6_9BACT</name>
<dbReference type="Proteomes" id="UP001060919">
    <property type="component" value="Chromosome"/>
</dbReference>
<reference evidence="2" key="1">
    <citation type="submission" date="2022-09" db="EMBL/GenBank/DDBJ databases">
        <title>Aureispira anguillicida sp. nov., isolated from Leptocephalus of Japanese eel Anguilla japonica.</title>
        <authorList>
            <person name="Yuasa K."/>
            <person name="Mekata T."/>
            <person name="Ikunari K."/>
        </authorList>
    </citation>
    <scope>NUCLEOTIDE SEQUENCE</scope>
    <source>
        <strain evidence="2">EL160426</strain>
    </source>
</reference>
<gene>
    <name evidence="2" type="ORF">AsAng_0050930</name>
</gene>
<keyword evidence="3" id="KW-1185">Reference proteome</keyword>
<evidence type="ECO:0000313" key="2">
    <source>
        <dbReference type="EMBL" id="BDS14314.1"/>
    </source>
</evidence>
<feature type="signal peptide" evidence="1">
    <location>
        <begin position="1"/>
        <end position="23"/>
    </location>
</feature>
<sequence length="171" mass="19166">MKTIMNYYLLIFFGLSLCWSCQSESSAPSATTSKTILTQNSKAINVSLNMTQVSYAIGSPITLRFVLKNNENKDVSFCPFNSPAHQAAWTNCFRIKDAQGNLIPFVGKTATYSDETNNKQLITIEPQGIRIYTIDIRTIYQLDQRGTYTIRFIGDAINLLSNSLPAQFSIK</sequence>
<accession>A0A915YJT6</accession>
<dbReference type="Gene3D" id="2.60.40.2970">
    <property type="match status" value="1"/>
</dbReference>
<evidence type="ECO:0000256" key="1">
    <source>
        <dbReference type="SAM" id="SignalP"/>
    </source>
</evidence>
<proteinExistence type="predicted"/>
<evidence type="ECO:0000313" key="3">
    <source>
        <dbReference type="Proteomes" id="UP001060919"/>
    </source>
</evidence>
<feature type="chain" id="PRO_5036676938" evidence="1">
    <location>
        <begin position="24"/>
        <end position="171"/>
    </location>
</feature>
<organism evidence="2 3">
    <name type="scientific">Aureispira anguillae</name>
    <dbReference type="NCBI Taxonomy" id="2864201"/>
    <lineage>
        <taxon>Bacteria</taxon>
        <taxon>Pseudomonadati</taxon>
        <taxon>Bacteroidota</taxon>
        <taxon>Saprospiria</taxon>
        <taxon>Saprospirales</taxon>
        <taxon>Saprospiraceae</taxon>
        <taxon>Aureispira</taxon>
    </lineage>
</organism>
<keyword evidence="1" id="KW-0732">Signal</keyword>
<dbReference type="RefSeq" id="WP_264789533.1">
    <property type="nucleotide sequence ID" value="NZ_AP026867.1"/>
</dbReference>
<dbReference type="AlphaFoldDB" id="A0A915YJT6"/>